<dbReference type="InterPro" id="IPR001996">
    <property type="entry name" value="PTS_IIB_1"/>
</dbReference>
<keyword evidence="7 12" id="KW-0812">Transmembrane</keyword>
<dbReference type="EMBL" id="ABXJ01000068">
    <property type="protein sequence ID" value="EEA90591.1"/>
    <property type="molecule type" value="Genomic_DNA"/>
</dbReference>
<dbReference type="InterPro" id="IPR036878">
    <property type="entry name" value="Glu_permease_IIB"/>
</dbReference>
<dbReference type="eggNOG" id="COG1264">
    <property type="taxonomic scope" value="Bacteria"/>
</dbReference>
<keyword evidence="16" id="KW-1185">Reference proteome</keyword>
<dbReference type="eggNOG" id="COG1263">
    <property type="taxonomic scope" value="Bacteria"/>
</dbReference>
<evidence type="ECO:0000256" key="11">
    <source>
        <dbReference type="PROSITE-ProRule" id="PRU00421"/>
    </source>
</evidence>
<dbReference type="InterPro" id="IPR003352">
    <property type="entry name" value="PTS_EIIC"/>
</dbReference>
<dbReference type="GO" id="GO:0090589">
    <property type="term" value="F:protein-phosphocysteine-trehalose phosphotransferase system transporter activity"/>
    <property type="evidence" value="ECO:0007669"/>
    <property type="project" value="TreeGrafter"/>
</dbReference>
<feature type="domain" description="PTS EIIC type-1" evidence="14">
    <location>
        <begin position="107"/>
        <end position="456"/>
    </location>
</feature>
<evidence type="ECO:0000256" key="6">
    <source>
        <dbReference type="ARBA" id="ARBA00022683"/>
    </source>
</evidence>
<keyword evidence="4" id="KW-0762">Sugar transport</keyword>
<feature type="transmembrane region" description="Helical" evidence="12">
    <location>
        <begin position="145"/>
        <end position="166"/>
    </location>
</feature>
<dbReference type="SUPFAM" id="SSF55604">
    <property type="entry name" value="Glucose permease domain IIB"/>
    <property type="match status" value="1"/>
</dbReference>
<comment type="caution">
    <text evidence="15">The sequence shown here is derived from an EMBL/GenBank/DDBJ whole genome shotgun (WGS) entry which is preliminary data.</text>
</comment>
<evidence type="ECO:0000256" key="5">
    <source>
        <dbReference type="ARBA" id="ARBA00022679"/>
    </source>
</evidence>
<dbReference type="GeneID" id="98001885"/>
<dbReference type="InterPro" id="IPR013013">
    <property type="entry name" value="PTS_EIIC_1"/>
</dbReference>
<reference evidence="15 16" key="1">
    <citation type="submission" date="2008-10" db="EMBL/GenBank/DDBJ databases">
        <title>Draft genome sequence of Collinsella stercoris (DSM 13279).</title>
        <authorList>
            <person name="Sudarsanam P."/>
            <person name="Ley R."/>
            <person name="Guruge J."/>
            <person name="Turnbaugh P.J."/>
            <person name="Mahowald M."/>
            <person name="Liep D."/>
            <person name="Gordon J."/>
        </authorList>
    </citation>
    <scope>NUCLEOTIDE SEQUENCE [LARGE SCALE GENOMIC DNA]</scope>
    <source>
        <strain evidence="15 16">DSM 13279</strain>
    </source>
</reference>
<feature type="transmembrane region" description="Helical" evidence="12">
    <location>
        <begin position="284"/>
        <end position="302"/>
    </location>
</feature>
<evidence type="ECO:0000256" key="4">
    <source>
        <dbReference type="ARBA" id="ARBA00022597"/>
    </source>
</evidence>
<feature type="transmembrane region" description="Helical" evidence="12">
    <location>
        <begin position="355"/>
        <end position="375"/>
    </location>
</feature>
<evidence type="ECO:0000256" key="1">
    <source>
        <dbReference type="ARBA" id="ARBA00004651"/>
    </source>
</evidence>
<evidence type="ECO:0000313" key="16">
    <source>
        <dbReference type="Proteomes" id="UP000003560"/>
    </source>
</evidence>
<evidence type="ECO:0000256" key="3">
    <source>
        <dbReference type="ARBA" id="ARBA00022475"/>
    </source>
</evidence>
<feature type="transmembrane region" description="Helical" evidence="12">
    <location>
        <begin position="242"/>
        <end position="264"/>
    </location>
</feature>
<evidence type="ECO:0000256" key="2">
    <source>
        <dbReference type="ARBA" id="ARBA00022448"/>
    </source>
</evidence>
<feature type="transmembrane region" description="Helical" evidence="12">
    <location>
        <begin position="427"/>
        <end position="449"/>
    </location>
</feature>
<dbReference type="HOGENOM" id="CLU_012312_2_0_11"/>
<evidence type="ECO:0000256" key="12">
    <source>
        <dbReference type="SAM" id="Phobius"/>
    </source>
</evidence>
<dbReference type="RefSeq" id="WP_006720818.1">
    <property type="nucleotide sequence ID" value="NZ_CP085935.1"/>
</dbReference>
<evidence type="ECO:0000256" key="9">
    <source>
        <dbReference type="ARBA" id="ARBA00022989"/>
    </source>
</evidence>
<dbReference type="GO" id="GO:0008982">
    <property type="term" value="F:protein-N(PI)-phosphohistidine-sugar phosphotransferase activity"/>
    <property type="evidence" value="ECO:0007669"/>
    <property type="project" value="InterPro"/>
</dbReference>
<keyword evidence="8" id="KW-0418">Kinase</keyword>
<keyword evidence="6" id="KW-0598">Phosphotransferase system</keyword>
<gene>
    <name evidence="15" type="ORF">COLSTE_01165</name>
</gene>
<dbReference type="CDD" id="cd00212">
    <property type="entry name" value="PTS_IIB_glc"/>
    <property type="match status" value="1"/>
</dbReference>
<evidence type="ECO:0000256" key="8">
    <source>
        <dbReference type="ARBA" id="ARBA00022777"/>
    </source>
</evidence>
<feature type="transmembrane region" description="Helical" evidence="12">
    <location>
        <begin position="210"/>
        <end position="230"/>
    </location>
</feature>
<comment type="subcellular location">
    <subcellularLocation>
        <location evidence="1">Cell membrane</location>
        <topology evidence="1">Multi-pass membrane protein</topology>
    </subcellularLocation>
</comment>
<keyword evidence="3" id="KW-1003">Cell membrane</keyword>
<keyword evidence="5 15" id="KW-0808">Transferase</keyword>
<dbReference type="PROSITE" id="PS01035">
    <property type="entry name" value="PTS_EIIB_TYPE_1_CYS"/>
    <property type="match status" value="1"/>
</dbReference>
<evidence type="ECO:0000256" key="7">
    <source>
        <dbReference type="ARBA" id="ARBA00022692"/>
    </source>
</evidence>
<feature type="transmembrane region" description="Helical" evidence="12">
    <location>
        <begin position="178"/>
        <end position="198"/>
    </location>
</feature>
<reference evidence="15 16" key="2">
    <citation type="submission" date="2008-10" db="EMBL/GenBank/DDBJ databases">
        <authorList>
            <person name="Fulton L."/>
            <person name="Clifton S."/>
            <person name="Fulton B."/>
            <person name="Xu J."/>
            <person name="Minx P."/>
            <person name="Pepin K.H."/>
            <person name="Johnson M."/>
            <person name="Thiruvilangam P."/>
            <person name="Bhonagiri V."/>
            <person name="Nash W.E."/>
            <person name="Mardis E.R."/>
            <person name="Wilson R.K."/>
        </authorList>
    </citation>
    <scope>NUCLEOTIDE SEQUENCE [LARGE SCALE GENOMIC DNA]</scope>
    <source>
        <strain evidence="15 16">DSM 13279</strain>
    </source>
</reference>
<dbReference type="PROSITE" id="PS51103">
    <property type="entry name" value="PTS_EIIC_TYPE_1"/>
    <property type="match status" value="1"/>
</dbReference>
<evidence type="ECO:0000256" key="10">
    <source>
        <dbReference type="ARBA" id="ARBA00023136"/>
    </source>
</evidence>
<evidence type="ECO:0000259" key="13">
    <source>
        <dbReference type="PROSITE" id="PS51098"/>
    </source>
</evidence>
<dbReference type="PANTHER" id="PTHR30175:SF1">
    <property type="entry name" value="PTS SYSTEM ARBUTIN-, CELLOBIOSE-, AND SALICIN-SPECIFIC EIIBC COMPONENT-RELATED"/>
    <property type="match status" value="1"/>
</dbReference>
<evidence type="ECO:0000313" key="15">
    <source>
        <dbReference type="EMBL" id="EEA90591.1"/>
    </source>
</evidence>
<dbReference type="Pfam" id="PF00367">
    <property type="entry name" value="PTS_EIIB"/>
    <property type="match status" value="1"/>
</dbReference>
<feature type="transmembrane region" description="Helical" evidence="12">
    <location>
        <begin position="309"/>
        <end position="330"/>
    </location>
</feature>
<accession>B6GAR5</accession>
<evidence type="ECO:0000259" key="14">
    <source>
        <dbReference type="PROSITE" id="PS51103"/>
    </source>
</evidence>
<feature type="domain" description="PTS EIIB type-1" evidence="13">
    <location>
        <begin position="8"/>
        <end position="90"/>
    </location>
</feature>
<dbReference type="STRING" id="445975.COLSTE_01165"/>
<dbReference type="FunFam" id="3.30.1360.60:FF:000001">
    <property type="entry name" value="PTS system glucose-specific IIBC component PtsG"/>
    <property type="match status" value="1"/>
</dbReference>
<dbReference type="Pfam" id="PF02378">
    <property type="entry name" value="PTS_EIIC"/>
    <property type="match status" value="1"/>
</dbReference>
<dbReference type="InterPro" id="IPR050558">
    <property type="entry name" value="PTS_Sugar-Specific_Components"/>
</dbReference>
<dbReference type="GO" id="GO:0015771">
    <property type="term" value="P:trehalose transport"/>
    <property type="evidence" value="ECO:0007669"/>
    <property type="project" value="TreeGrafter"/>
</dbReference>
<protein>
    <submittedName>
        <fullName evidence="15">Phosphotransferase system, EIIC</fullName>
    </submittedName>
</protein>
<dbReference type="Proteomes" id="UP000003560">
    <property type="component" value="Unassembled WGS sequence"/>
</dbReference>
<dbReference type="GO" id="GO:0016301">
    <property type="term" value="F:kinase activity"/>
    <property type="evidence" value="ECO:0007669"/>
    <property type="project" value="UniProtKB-KW"/>
</dbReference>
<feature type="transmembrane region" description="Helical" evidence="12">
    <location>
        <begin position="105"/>
        <end position="133"/>
    </location>
</feature>
<keyword evidence="2" id="KW-0813">Transport</keyword>
<sequence>MAAKVNYDELADAIIERLGGKDNISFHTHCVTRLRFNVKDKSLVDKEGIEGLQGVINSLWSGEQYQIVIGNTVNEAYECVAAKLGPVDTTVSEDAPKKKFSFSTIFEIITGIFVPAIPAIAGCGLMKALLSLLTFANLLSTESQTYYILAFVADSAFYFLPMILAFNAANKFKCSPMLAVVLGGVLLHPQFSALVSAGEPVHFLGLPVTLANYANSVIPIILIVWLQSYVERAINRVIPKPVRLVFVPLLTLLITVPFALVVLGPIGTIVGNALATGIMSLENTMPWLIPTIFGAVSPLLVMTGMHTSFYPALFAQLATAGYQTVAIGMLPSNMAQGTATLAVALKTKSAELRELAISAGTSALFGITEPALYGVTLKLKKPLIAVMLGGGLGGLYYGLNKVHCFTPGGTAWTGFATYIDAANPMNVVHMLIGMVLAMAVAFVVTMVIYKEDKPAE</sequence>
<keyword evidence="9 12" id="KW-1133">Transmembrane helix</keyword>
<feature type="transmembrane region" description="Helical" evidence="12">
    <location>
        <begin position="382"/>
        <end position="399"/>
    </location>
</feature>
<dbReference type="PANTHER" id="PTHR30175">
    <property type="entry name" value="PHOSPHOTRANSFERASE SYSTEM TRANSPORT PROTEIN"/>
    <property type="match status" value="1"/>
</dbReference>
<feature type="active site" description="Phosphocysteine intermediate; for EIIB activity" evidence="11">
    <location>
        <position position="30"/>
    </location>
</feature>
<dbReference type="GO" id="GO:0009401">
    <property type="term" value="P:phosphoenolpyruvate-dependent sugar phosphotransferase system"/>
    <property type="evidence" value="ECO:0007669"/>
    <property type="project" value="UniProtKB-KW"/>
</dbReference>
<proteinExistence type="predicted"/>
<dbReference type="Gene3D" id="3.30.1360.60">
    <property type="entry name" value="Glucose permease domain IIB"/>
    <property type="match status" value="1"/>
</dbReference>
<organism evidence="15 16">
    <name type="scientific">Collinsella stercoris DSM 13279</name>
    <dbReference type="NCBI Taxonomy" id="445975"/>
    <lineage>
        <taxon>Bacteria</taxon>
        <taxon>Bacillati</taxon>
        <taxon>Actinomycetota</taxon>
        <taxon>Coriobacteriia</taxon>
        <taxon>Coriobacteriales</taxon>
        <taxon>Coriobacteriaceae</taxon>
        <taxon>Collinsella</taxon>
    </lineage>
</organism>
<dbReference type="InterPro" id="IPR018113">
    <property type="entry name" value="PTrfase_EIIB_Cys"/>
</dbReference>
<name>B6GAR5_9ACTN</name>
<dbReference type="AlphaFoldDB" id="B6GAR5"/>
<dbReference type="PROSITE" id="PS51098">
    <property type="entry name" value="PTS_EIIB_TYPE_1"/>
    <property type="match status" value="1"/>
</dbReference>
<dbReference type="OrthoDB" id="3187794at2"/>
<dbReference type="GO" id="GO:0005886">
    <property type="term" value="C:plasma membrane"/>
    <property type="evidence" value="ECO:0007669"/>
    <property type="project" value="UniProtKB-SubCell"/>
</dbReference>
<keyword evidence="10 12" id="KW-0472">Membrane</keyword>